<dbReference type="InterPro" id="IPR036822">
    <property type="entry name" value="CutC-like_dom_sf"/>
</dbReference>
<keyword evidence="2" id="KW-0963">Cytoplasm</keyword>
<accession>A0A2X4UNB1</accession>
<dbReference type="AlphaFoldDB" id="A0A2X4UNB1"/>
<dbReference type="NCBIfam" id="NF008603">
    <property type="entry name" value="PRK11572.1"/>
    <property type="match status" value="1"/>
</dbReference>
<protein>
    <recommendedName>
        <fullName evidence="2">PF03932 family protein CutC</fullName>
    </recommendedName>
</protein>
<dbReference type="GO" id="GO:0005737">
    <property type="term" value="C:cytoplasm"/>
    <property type="evidence" value="ECO:0007669"/>
    <property type="project" value="UniProtKB-SubCell"/>
</dbReference>
<evidence type="ECO:0000313" key="3">
    <source>
        <dbReference type="EMBL" id="SQI41326.1"/>
    </source>
</evidence>
<dbReference type="HAMAP" id="MF_00795">
    <property type="entry name" value="CutC"/>
    <property type="match status" value="1"/>
</dbReference>
<dbReference type="PANTHER" id="PTHR12598:SF0">
    <property type="entry name" value="COPPER HOMEOSTASIS PROTEIN CUTC HOMOLOG"/>
    <property type="match status" value="1"/>
</dbReference>
<evidence type="ECO:0000313" key="4">
    <source>
        <dbReference type="Proteomes" id="UP000249005"/>
    </source>
</evidence>
<evidence type="ECO:0000256" key="2">
    <source>
        <dbReference type="HAMAP-Rule" id="MF_00795"/>
    </source>
</evidence>
<dbReference type="KEGG" id="lri:NCTC12151_02013"/>
<dbReference type="Proteomes" id="UP000249005">
    <property type="component" value="Chromosome 1"/>
</dbReference>
<organism evidence="3 4">
    <name type="scientific">Leminorella richardii</name>
    <dbReference type="NCBI Taxonomy" id="158841"/>
    <lineage>
        <taxon>Bacteria</taxon>
        <taxon>Pseudomonadati</taxon>
        <taxon>Pseudomonadota</taxon>
        <taxon>Gammaproteobacteria</taxon>
        <taxon>Enterobacterales</taxon>
        <taxon>Budviciaceae</taxon>
        <taxon>Leminorella</taxon>
    </lineage>
</organism>
<dbReference type="OrthoDB" id="9815677at2"/>
<dbReference type="Pfam" id="PF03932">
    <property type="entry name" value="CutC"/>
    <property type="match status" value="1"/>
</dbReference>
<keyword evidence="4" id="KW-1185">Reference proteome</keyword>
<dbReference type="SUPFAM" id="SSF110395">
    <property type="entry name" value="CutC-like"/>
    <property type="match status" value="1"/>
</dbReference>
<comment type="subcellular location">
    <subcellularLocation>
        <location evidence="2">Cytoplasm</location>
    </subcellularLocation>
</comment>
<dbReference type="RefSeq" id="WP_111740521.1">
    <property type="nucleotide sequence ID" value="NZ_LR698987.1"/>
</dbReference>
<dbReference type="GO" id="GO:0005507">
    <property type="term" value="F:copper ion binding"/>
    <property type="evidence" value="ECO:0007669"/>
    <property type="project" value="TreeGrafter"/>
</dbReference>
<gene>
    <name evidence="2 3" type="primary">cutC</name>
    <name evidence="3" type="ORF">NCTC12151_02013</name>
</gene>
<name>A0A2X4UNB1_9GAMM</name>
<comment type="caution">
    <text evidence="2">Once thought to be involved in copper homeostasis, experiments in E.coli have shown this is not the case.</text>
</comment>
<dbReference type="Gene3D" id="3.20.20.380">
    <property type="entry name" value="Copper homeostasis (CutC) domain"/>
    <property type="match status" value="1"/>
</dbReference>
<dbReference type="FunFam" id="3.20.20.380:FF:000001">
    <property type="entry name" value="Copper homeostasis protein CutC"/>
    <property type="match status" value="1"/>
</dbReference>
<dbReference type="InterPro" id="IPR005627">
    <property type="entry name" value="CutC-like"/>
</dbReference>
<dbReference type="EMBL" id="LS483470">
    <property type="protein sequence ID" value="SQI41326.1"/>
    <property type="molecule type" value="Genomic_DNA"/>
</dbReference>
<sequence length="256" mass="27537">MPKLEVCCYSADCAAVAERAGADRIELCASKTEGGITPSIGVLEWVAQNIAIPVHPIVRPRGGDFCYSNSEFSIMKSDIARIRELGFSGIAIGMLTEDGAIDRERMQQILSLTQGMSVTFHRAFDMCVNPLLALAQLTDMGVDRILTSGQQQTAEVGLPLICRLIQQSQKPVIVPGGGVRLTNIHKFIGAGAREVHTSAGLVVASPMRYRKAGVNIGLGGEGDEFERFQVDGDMVAAMKAMFAPEIVRSPLYGVRV</sequence>
<reference evidence="3 4" key="1">
    <citation type="submission" date="2018-06" db="EMBL/GenBank/DDBJ databases">
        <authorList>
            <consortium name="Pathogen Informatics"/>
            <person name="Doyle S."/>
        </authorList>
    </citation>
    <scope>NUCLEOTIDE SEQUENCE [LARGE SCALE GENOMIC DNA]</scope>
    <source>
        <strain evidence="3 4">NCTC12151</strain>
    </source>
</reference>
<comment type="similarity">
    <text evidence="1 2">Belongs to the CutC family.</text>
</comment>
<dbReference type="PANTHER" id="PTHR12598">
    <property type="entry name" value="COPPER HOMEOSTASIS PROTEIN CUTC"/>
    <property type="match status" value="1"/>
</dbReference>
<evidence type="ECO:0000256" key="1">
    <source>
        <dbReference type="ARBA" id="ARBA00007768"/>
    </source>
</evidence>
<proteinExistence type="inferred from homology"/>